<dbReference type="FunFam" id="1.10.8.10:FF:000001">
    <property type="entry name" value="Elongation factor Ts"/>
    <property type="match status" value="1"/>
</dbReference>
<name>A0A857MJ04_9BACT</name>
<dbReference type="NCBIfam" id="TIGR00116">
    <property type="entry name" value="tsf"/>
    <property type="match status" value="1"/>
</dbReference>
<accession>A0A857MJ04</accession>
<dbReference type="Gene3D" id="1.10.286.20">
    <property type="match status" value="1"/>
</dbReference>
<evidence type="ECO:0000313" key="9">
    <source>
        <dbReference type="EMBL" id="QHN42523.1"/>
    </source>
</evidence>
<dbReference type="CDD" id="cd14275">
    <property type="entry name" value="UBA_EF-Ts"/>
    <property type="match status" value="1"/>
</dbReference>
<dbReference type="InterPro" id="IPR001816">
    <property type="entry name" value="Transl_elong_EFTs/EF1B"/>
</dbReference>
<comment type="subcellular location">
    <subcellularLocation>
        <location evidence="5 7">Cytoplasm</location>
    </subcellularLocation>
</comment>
<protein>
    <recommendedName>
        <fullName evidence="2 5">Elongation factor Ts</fullName>
        <shortName evidence="5">EF-Ts</shortName>
    </recommendedName>
</protein>
<feature type="domain" description="Translation elongation factor EFTs/EF1B dimerisation" evidence="8">
    <location>
        <begin position="56"/>
        <end position="195"/>
    </location>
</feature>
<proteinExistence type="inferred from homology"/>
<dbReference type="Gene3D" id="3.30.479.20">
    <property type="entry name" value="Elongation factor Ts, dimerisation domain"/>
    <property type="match status" value="1"/>
</dbReference>
<dbReference type="PANTHER" id="PTHR11741:SF0">
    <property type="entry name" value="ELONGATION FACTOR TS, MITOCHONDRIAL"/>
    <property type="match status" value="1"/>
</dbReference>
<evidence type="ECO:0000256" key="7">
    <source>
        <dbReference type="RuleBase" id="RU000643"/>
    </source>
</evidence>
<keyword evidence="4 5" id="KW-0648">Protein biosynthesis</keyword>
<feature type="region of interest" description="Involved in Mg(2+) ion dislocation from EF-Tu" evidence="5">
    <location>
        <begin position="80"/>
        <end position="83"/>
    </location>
</feature>
<dbReference type="RefSeq" id="WP_260763896.1">
    <property type="nucleotide sequence ID" value="NZ_CP045921.1"/>
</dbReference>
<evidence type="ECO:0000259" key="8">
    <source>
        <dbReference type="Pfam" id="PF00889"/>
    </source>
</evidence>
<reference evidence="9" key="1">
    <citation type="journal article" date="2021" name="Nat. Microbiol.">
        <title>Cocultivation of an ultrasmall environmental parasitic bacterium with lytic ability against bacteria associated with wastewater foams.</title>
        <authorList>
            <person name="Batinovic S."/>
            <person name="Rose J.J.A."/>
            <person name="Ratcliffe J."/>
            <person name="Seviour R.J."/>
            <person name="Petrovski S."/>
        </authorList>
    </citation>
    <scope>NUCLEOTIDE SEQUENCE</scope>
    <source>
        <strain evidence="9">JR1</strain>
    </source>
</reference>
<comment type="function">
    <text evidence="5 6">Associates with the EF-Tu.GDP complex and induces the exchange of GDP to GTP. It remains bound to the aminoacyl-tRNA.EF-Tu.GTP complex up to the GTP hydrolysis stage on the ribosome.</text>
</comment>
<keyword evidence="10" id="KW-1185">Reference proteome</keyword>
<dbReference type="Proteomes" id="UP001059824">
    <property type="component" value="Chromosome"/>
</dbReference>
<dbReference type="PROSITE" id="PS01127">
    <property type="entry name" value="EF_TS_2"/>
    <property type="match status" value="1"/>
</dbReference>
<organism evidence="9 10">
    <name type="scientific">Candidatus Mycosynbacter amalyticus</name>
    <dbReference type="NCBI Taxonomy" id="2665156"/>
    <lineage>
        <taxon>Bacteria</taxon>
        <taxon>Candidatus Saccharimonadota</taxon>
        <taxon>Candidatus Saccharimonadota incertae sedis</taxon>
        <taxon>Candidatus Mycosynbacter</taxon>
    </lineage>
</organism>
<dbReference type="Gene3D" id="1.10.8.10">
    <property type="entry name" value="DNA helicase RuvA subunit, C-terminal domain"/>
    <property type="match status" value="1"/>
</dbReference>
<dbReference type="GO" id="GO:0003746">
    <property type="term" value="F:translation elongation factor activity"/>
    <property type="evidence" value="ECO:0007669"/>
    <property type="project" value="UniProtKB-UniRule"/>
</dbReference>
<keyword evidence="5" id="KW-0963">Cytoplasm</keyword>
<evidence type="ECO:0000256" key="4">
    <source>
        <dbReference type="ARBA" id="ARBA00022917"/>
    </source>
</evidence>
<dbReference type="GO" id="GO:0005737">
    <property type="term" value="C:cytoplasm"/>
    <property type="evidence" value="ECO:0007669"/>
    <property type="project" value="UniProtKB-SubCell"/>
</dbReference>
<dbReference type="InterPro" id="IPR009060">
    <property type="entry name" value="UBA-like_sf"/>
</dbReference>
<dbReference type="EMBL" id="CP045921">
    <property type="protein sequence ID" value="QHN42523.1"/>
    <property type="molecule type" value="Genomic_DNA"/>
</dbReference>
<dbReference type="Pfam" id="PF00889">
    <property type="entry name" value="EF_TS"/>
    <property type="match status" value="1"/>
</dbReference>
<dbReference type="AlphaFoldDB" id="A0A857MJ04"/>
<dbReference type="PANTHER" id="PTHR11741">
    <property type="entry name" value="ELONGATION FACTOR TS"/>
    <property type="match status" value="1"/>
</dbReference>
<dbReference type="InterPro" id="IPR014039">
    <property type="entry name" value="Transl_elong_EFTs/EF1B_dimer"/>
</dbReference>
<dbReference type="SUPFAM" id="SSF54713">
    <property type="entry name" value="Elongation factor Ts (EF-Ts), dimerisation domain"/>
    <property type="match status" value="1"/>
</dbReference>
<dbReference type="InterPro" id="IPR036402">
    <property type="entry name" value="EF-Ts_dimer_sf"/>
</dbReference>
<evidence type="ECO:0000256" key="2">
    <source>
        <dbReference type="ARBA" id="ARBA00016956"/>
    </source>
</evidence>
<keyword evidence="3 5" id="KW-0251">Elongation factor</keyword>
<evidence type="ECO:0000256" key="3">
    <source>
        <dbReference type="ARBA" id="ARBA00022768"/>
    </source>
</evidence>
<dbReference type="SUPFAM" id="SSF46934">
    <property type="entry name" value="UBA-like"/>
    <property type="match status" value="1"/>
</dbReference>
<evidence type="ECO:0000256" key="6">
    <source>
        <dbReference type="RuleBase" id="RU000642"/>
    </source>
</evidence>
<gene>
    <name evidence="5 9" type="primary">tsf</name>
    <name evidence="9" type="ORF">GII36_01505</name>
</gene>
<dbReference type="HAMAP" id="MF_00050">
    <property type="entry name" value="EF_Ts"/>
    <property type="match status" value="1"/>
</dbReference>
<evidence type="ECO:0000256" key="5">
    <source>
        <dbReference type="HAMAP-Rule" id="MF_00050"/>
    </source>
</evidence>
<dbReference type="KEGG" id="mama:GII36_01505"/>
<evidence type="ECO:0000256" key="1">
    <source>
        <dbReference type="ARBA" id="ARBA00005532"/>
    </source>
</evidence>
<evidence type="ECO:0000313" key="10">
    <source>
        <dbReference type="Proteomes" id="UP001059824"/>
    </source>
</evidence>
<dbReference type="InterPro" id="IPR018101">
    <property type="entry name" value="Transl_elong_Ts_CS"/>
</dbReference>
<comment type="similarity">
    <text evidence="1 5 6">Belongs to the EF-Ts family.</text>
</comment>
<sequence>MGVSLEDVKKLKEITGLGLGDAKKALVEADGDFDKALEALRKKGLTKAEKKGDRETREGIIDSYVHSDRIGVVVEVNCETDFVARLPEFREFAHQMAMQVAAMAPVYPTMEDVPSDIYEAKKAELLASDDLAKKPEEIREKIVEGQLSKYFADQVLTEQVFILDDSITVGERIKQQVAKNGENIRVSQFRRIELGVTE</sequence>